<reference evidence="1" key="1">
    <citation type="journal article" date="2021" name="Proc. Natl. Acad. Sci. U.S.A.">
        <title>A Catalog of Tens of Thousands of Viruses from Human Metagenomes Reveals Hidden Associations with Chronic Diseases.</title>
        <authorList>
            <person name="Tisza M.J."/>
            <person name="Buck C.B."/>
        </authorList>
    </citation>
    <scope>NUCLEOTIDE SEQUENCE</scope>
    <source>
        <strain evidence="1">CtPr92</strain>
    </source>
</reference>
<accession>A0A8S5P6V8</accession>
<protein>
    <submittedName>
        <fullName evidence="1">Uncharacterized protein</fullName>
    </submittedName>
</protein>
<proteinExistence type="predicted"/>
<sequence length="89" mass="10620">MKKWIPRGIYCHGNGTKKYPNCKWRKYITTIKINKVNCEYANTCSEECWSKPSNSCIHLVYKCEYMKYVDWTQDSLLWDGCKECGVKDY</sequence>
<organism evidence="1">
    <name type="scientific">Podoviridae sp. ctPr92</name>
    <dbReference type="NCBI Taxonomy" id="2825247"/>
    <lineage>
        <taxon>Viruses</taxon>
        <taxon>Duplodnaviria</taxon>
        <taxon>Heunggongvirae</taxon>
        <taxon>Uroviricota</taxon>
        <taxon>Caudoviricetes</taxon>
    </lineage>
</organism>
<evidence type="ECO:0000313" key="1">
    <source>
        <dbReference type="EMBL" id="DAE02822.1"/>
    </source>
</evidence>
<name>A0A8S5P6V8_9CAUD</name>
<dbReference type="EMBL" id="BK015353">
    <property type="protein sequence ID" value="DAE02822.1"/>
    <property type="molecule type" value="Genomic_DNA"/>
</dbReference>